<accession>A0A919VPJ3</accession>
<dbReference type="EMBL" id="BOQL01000048">
    <property type="protein sequence ID" value="GIM73914.1"/>
    <property type="molecule type" value="Genomic_DNA"/>
</dbReference>
<gene>
    <name evidence="2" type="ORF">Aau02nite_58250</name>
</gene>
<dbReference type="Proteomes" id="UP000681340">
    <property type="component" value="Unassembled WGS sequence"/>
</dbReference>
<dbReference type="AlphaFoldDB" id="A0A919VPJ3"/>
<reference evidence="2" key="1">
    <citation type="submission" date="2021-03" db="EMBL/GenBank/DDBJ databases">
        <title>Whole genome shotgun sequence of Actinoplanes auranticolor NBRC 12245.</title>
        <authorList>
            <person name="Komaki H."/>
            <person name="Tamura T."/>
        </authorList>
    </citation>
    <scope>NUCLEOTIDE SEQUENCE</scope>
    <source>
        <strain evidence="2">NBRC 12245</strain>
    </source>
</reference>
<evidence type="ECO:0000256" key="1">
    <source>
        <dbReference type="SAM" id="MobiDB-lite"/>
    </source>
</evidence>
<protein>
    <submittedName>
        <fullName evidence="2">Uncharacterized protein</fullName>
    </submittedName>
</protein>
<evidence type="ECO:0000313" key="3">
    <source>
        <dbReference type="Proteomes" id="UP000681340"/>
    </source>
</evidence>
<feature type="region of interest" description="Disordered" evidence="1">
    <location>
        <begin position="1"/>
        <end position="52"/>
    </location>
</feature>
<comment type="caution">
    <text evidence="2">The sequence shown here is derived from an EMBL/GenBank/DDBJ whole genome shotgun (WGS) entry which is preliminary data.</text>
</comment>
<name>A0A919VPJ3_9ACTN</name>
<dbReference type="RefSeq" id="WP_212991747.1">
    <property type="nucleotide sequence ID" value="NZ_BAABEA010000006.1"/>
</dbReference>
<feature type="compositionally biased region" description="Low complexity" evidence="1">
    <location>
        <begin position="1"/>
        <end position="10"/>
    </location>
</feature>
<proteinExistence type="predicted"/>
<organism evidence="2 3">
    <name type="scientific">Actinoplanes auranticolor</name>
    <dbReference type="NCBI Taxonomy" id="47988"/>
    <lineage>
        <taxon>Bacteria</taxon>
        <taxon>Bacillati</taxon>
        <taxon>Actinomycetota</taxon>
        <taxon>Actinomycetes</taxon>
        <taxon>Micromonosporales</taxon>
        <taxon>Micromonosporaceae</taxon>
        <taxon>Actinoplanes</taxon>
    </lineage>
</organism>
<dbReference type="SUPFAM" id="SSF55486">
    <property type="entry name" value="Metalloproteases ('zincins'), catalytic domain"/>
    <property type="match status" value="1"/>
</dbReference>
<sequence>MSDPVTVTLVDPPPEPNGSAGRSSRQPVVSDVPDHDLVTDGDSAAGAPETAPFPPFLLRRSGVYRLAVPVFLPRAPVADPVAGADGEQAAAGPVFPVLGTEELRVDVDGVMPTMTVSGTVTRIFGGRLTWMARVTKNQNVWTGPIIYRDGNTALRPFDNVSVTLTGGLLPLSGHATVVFSTTSGSSVKMHYRYEKAAFREVTFEYDRVSDATAVTSHHPSTHPVRAPGAPATMLTIESAFARVGIKVTGTGDDNVIDISEAGPGATWSDQEMHDAMQRHWSLWADAPRWAVWVLFARLHDQGSTLGGIMFDDIGTAQRQGTAIFGGSFIEQAPAGEANPGPWVERMKFWTAVHEIGHAFNLAHAWQKSLGTAWVPLADEPSSLSYMNYPFRYPGGLDAFFSAFEYGFSPDELLFLRHAPERLVKQGAAPWFSEHGFEQEAFDELRAAVTGPLALDLRVHRDSSFEFLEPVVAELRLKNVSSTPAVVDRNALRDDGLAIVVAKDGGPVRRWLPFARYCQAPAPVVLQPGQAIYGSVLLSAGTGGWLISDPGNYRAFAALDLGGGDAALSVPLRIVVDPPASPGAERLAGEVFTQDVAHTLAFGGSRVLKRANDTLRQLAEELPGSNAAVHAKAVLGTPLASDGKVLTTTPSGQEAVSVQPAAPEEARRLLADALGDYDRAADTIGHIGVKQQTERLAGVMVADDDVAARDALIDESAATLERRGVLPGVVAELRQQS</sequence>
<keyword evidence="3" id="KW-1185">Reference proteome</keyword>
<evidence type="ECO:0000313" key="2">
    <source>
        <dbReference type="EMBL" id="GIM73914.1"/>
    </source>
</evidence>